<dbReference type="AlphaFoldDB" id="A0A9D4V2N9"/>
<reference evidence="3" key="1">
    <citation type="submission" date="2021-01" db="EMBL/GenBank/DDBJ databases">
        <title>Adiantum capillus-veneris genome.</title>
        <authorList>
            <person name="Fang Y."/>
            <person name="Liao Q."/>
        </authorList>
    </citation>
    <scope>NUCLEOTIDE SEQUENCE</scope>
    <source>
        <strain evidence="3">H3</strain>
        <tissue evidence="3">Leaf</tissue>
    </source>
</reference>
<dbReference type="InterPro" id="IPR023213">
    <property type="entry name" value="CAT-like_dom_sf"/>
</dbReference>
<evidence type="ECO:0000256" key="1">
    <source>
        <dbReference type="ARBA" id="ARBA00009861"/>
    </source>
</evidence>
<keyword evidence="2" id="KW-0808">Transferase</keyword>
<accession>A0A9D4V2N9</accession>
<dbReference type="Gene3D" id="3.30.559.10">
    <property type="entry name" value="Chloramphenicol acetyltransferase-like domain"/>
    <property type="match status" value="2"/>
</dbReference>
<dbReference type="GO" id="GO:0016747">
    <property type="term" value="F:acyltransferase activity, transferring groups other than amino-acyl groups"/>
    <property type="evidence" value="ECO:0007669"/>
    <property type="project" value="TreeGrafter"/>
</dbReference>
<protein>
    <submittedName>
        <fullName evidence="3">Uncharacterized protein</fullName>
    </submittedName>
</protein>
<evidence type="ECO:0000313" key="4">
    <source>
        <dbReference type="Proteomes" id="UP000886520"/>
    </source>
</evidence>
<comment type="caution">
    <text evidence="3">The sequence shown here is derived from an EMBL/GenBank/DDBJ whole genome shotgun (WGS) entry which is preliminary data.</text>
</comment>
<keyword evidence="4" id="KW-1185">Reference proteome</keyword>
<name>A0A9D4V2N9_ADICA</name>
<gene>
    <name evidence="3" type="ORF">GOP47_0006331</name>
</gene>
<evidence type="ECO:0000313" key="3">
    <source>
        <dbReference type="EMBL" id="KAI5078660.1"/>
    </source>
</evidence>
<dbReference type="EMBL" id="JABFUD020000006">
    <property type="protein sequence ID" value="KAI5078660.1"/>
    <property type="molecule type" value="Genomic_DNA"/>
</dbReference>
<dbReference type="OrthoDB" id="1932220at2759"/>
<dbReference type="PANTHER" id="PTHR31642:SF310">
    <property type="entry name" value="FATTY ALCOHOL:CAFFEOYL-COA ACYLTRANSFERASE"/>
    <property type="match status" value="1"/>
</dbReference>
<dbReference type="SUPFAM" id="SSF52777">
    <property type="entry name" value="CoA-dependent acyltransferases"/>
    <property type="match status" value="1"/>
</dbReference>
<evidence type="ECO:0000256" key="2">
    <source>
        <dbReference type="ARBA" id="ARBA00022679"/>
    </source>
</evidence>
<comment type="similarity">
    <text evidence="1">Belongs to the plant acyltransferase family.</text>
</comment>
<dbReference type="Proteomes" id="UP000886520">
    <property type="component" value="Chromosome 6"/>
</dbReference>
<proteinExistence type="inferred from homology"/>
<sequence>MRLEATIMVKPPQPSPSTAVLELSNLDHMLNFYCSVILFYSTSIKPHTHGNNKVIPFNDTHYIHPRVHTKDVVLMVKCALQELLTHYPAAAGRLSLNTSQNRLEVECNDQGVQFVSGHADIPLSDLGDVSLPHPSIDLLIPNIVSREEERPPIVALQVTMFNCGGFALALTNNHVYLDGHSAAIFLHNLASIARGNGISIAPDTISRRERMKPQSPPIPTFDHPLVMKKKDAATYVDMKLLPVERCGTATRISFSANALMKLRSDVLIGHTYFKDCSRYQALIALLWKGRARSLLQTQEIPNCIELPIRIPINLRGRIMPSLTQGYVGNGIICIIVSASLQELCESPLYLIVLKIQGALLDATPEFVQSILDHLECGEGPLESWPDPSFFGMSSLVNLPFYDTDFGWGSPIYYQLPSRKMNNRLYILDGGAQAHQSWNAMVVLESNMEHQIFLETLANYVNFST</sequence>
<dbReference type="Pfam" id="PF02458">
    <property type="entry name" value="Transferase"/>
    <property type="match status" value="1"/>
</dbReference>
<dbReference type="PANTHER" id="PTHR31642">
    <property type="entry name" value="TRICHOTHECENE 3-O-ACETYLTRANSFERASE"/>
    <property type="match status" value="1"/>
</dbReference>
<organism evidence="3 4">
    <name type="scientific">Adiantum capillus-veneris</name>
    <name type="common">Maidenhair fern</name>
    <dbReference type="NCBI Taxonomy" id="13818"/>
    <lineage>
        <taxon>Eukaryota</taxon>
        <taxon>Viridiplantae</taxon>
        <taxon>Streptophyta</taxon>
        <taxon>Embryophyta</taxon>
        <taxon>Tracheophyta</taxon>
        <taxon>Polypodiopsida</taxon>
        <taxon>Polypodiidae</taxon>
        <taxon>Polypodiales</taxon>
        <taxon>Pteridineae</taxon>
        <taxon>Pteridaceae</taxon>
        <taxon>Vittarioideae</taxon>
        <taxon>Adiantum</taxon>
    </lineage>
</organism>
<dbReference type="InterPro" id="IPR050317">
    <property type="entry name" value="Plant_Fungal_Acyltransferase"/>
</dbReference>